<dbReference type="Pfam" id="PF12867">
    <property type="entry name" value="DinB_2"/>
    <property type="match status" value="1"/>
</dbReference>
<comment type="caution">
    <text evidence="2">The sequence shown here is derived from an EMBL/GenBank/DDBJ whole genome shotgun (WGS) entry which is preliminary data.</text>
</comment>
<organism evidence="2 3">
    <name type="scientific">Oceanobacillus neutriphilus</name>
    <dbReference type="NCBI Taxonomy" id="531815"/>
    <lineage>
        <taxon>Bacteria</taxon>
        <taxon>Bacillati</taxon>
        <taxon>Bacillota</taxon>
        <taxon>Bacilli</taxon>
        <taxon>Bacillales</taxon>
        <taxon>Bacillaceae</taxon>
        <taxon>Oceanobacillus</taxon>
    </lineage>
</organism>
<keyword evidence="3" id="KW-1185">Reference proteome</keyword>
<accession>A0ABQ2NZ46</accession>
<gene>
    <name evidence="2" type="ORF">GCM10011346_37210</name>
</gene>
<name>A0ABQ2NZ46_9BACI</name>
<evidence type="ECO:0000313" key="2">
    <source>
        <dbReference type="EMBL" id="GGP14193.1"/>
    </source>
</evidence>
<sequence>MINEQEVLFNQLSAYRADVLTAVEGMSSEQAEVIPENFNNNIRWNLGHIYLDQFLWIETLTKEASEATKYFNKWFGFGTSPEDFTSETPAFEQLVSLLRAQPDVIKKQYKDRLTEEFAPIDMGMFTIEQVLIRTIFHEGMHLQAIMDIKKCIGQHD</sequence>
<dbReference type="Proteomes" id="UP000641206">
    <property type="component" value="Unassembled WGS sequence"/>
</dbReference>
<dbReference type="InterPro" id="IPR024775">
    <property type="entry name" value="DinB-like"/>
</dbReference>
<dbReference type="RefSeq" id="WP_188736015.1">
    <property type="nucleotide sequence ID" value="NZ_BMLW01000011.1"/>
</dbReference>
<dbReference type="Gene3D" id="1.20.120.450">
    <property type="entry name" value="dinb family like domain"/>
    <property type="match status" value="1"/>
</dbReference>
<evidence type="ECO:0000259" key="1">
    <source>
        <dbReference type="Pfam" id="PF12867"/>
    </source>
</evidence>
<dbReference type="EMBL" id="BMLW01000011">
    <property type="protein sequence ID" value="GGP14193.1"/>
    <property type="molecule type" value="Genomic_DNA"/>
</dbReference>
<evidence type="ECO:0000313" key="3">
    <source>
        <dbReference type="Proteomes" id="UP000641206"/>
    </source>
</evidence>
<dbReference type="SUPFAM" id="SSF109854">
    <property type="entry name" value="DinB/YfiT-like putative metalloenzymes"/>
    <property type="match status" value="1"/>
</dbReference>
<proteinExistence type="predicted"/>
<protein>
    <recommendedName>
        <fullName evidence="1">DinB-like domain-containing protein</fullName>
    </recommendedName>
</protein>
<reference evidence="3" key="1">
    <citation type="journal article" date="2019" name="Int. J. Syst. Evol. Microbiol.">
        <title>The Global Catalogue of Microorganisms (GCM) 10K type strain sequencing project: providing services to taxonomists for standard genome sequencing and annotation.</title>
        <authorList>
            <consortium name="The Broad Institute Genomics Platform"/>
            <consortium name="The Broad Institute Genome Sequencing Center for Infectious Disease"/>
            <person name="Wu L."/>
            <person name="Ma J."/>
        </authorList>
    </citation>
    <scope>NUCLEOTIDE SEQUENCE [LARGE SCALE GENOMIC DNA]</scope>
    <source>
        <strain evidence="3">CGMCC 1.7693</strain>
    </source>
</reference>
<dbReference type="InterPro" id="IPR034660">
    <property type="entry name" value="DinB/YfiT-like"/>
</dbReference>
<feature type="domain" description="DinB-like" evidence="1">
    <location>
        <begin position="11"/>
        <end position="145"/>
    </location>
</feature>